<evidence type="ECO:0000256" key="5">
    <source>
        <dbReference type="ARBA" id="ARBA00022692"/>
    </source>
</evidence>
<feature type="signal peptide" evidence="13">
    <location>
        <begin position="1"/>
        <end position="25"/>
    </location>
</feature>
<dbReference type="Proteomes" id="UP000199206">
    <property type="component" value="Unassembled WGS sequence"/>
</dbReference>
<keyword evidence="13" id="KW-0732">Signal</keyword>
<evidence type="ECO:0000313" key="17">
    <source>
        <dbReference type="Proteomes" id="UP000199206"/>
    </source>
</evidence>
<keyword evidence="5" id="KW-0812">Transmembrane</keyword>
<comment type="subcellular location">
    <subcellularLocation>
        <location evidence="1">Cell outer membrane</location>
        <topology evidence="1">Multi-pass membrane protein</topology>
    </subcellularLocation>
</comment>
<dbReference type="InterPro" id="IPR000531">
    <property type="entry name" value="Beta-barrel_TonB"/>
</dbReference>
<dbReference type="GO" id="GO:0006826">
    <property type="term" value="P:iron ion transport"/>
    <property type="evidence" value="ECO:0007669"/>
    <property type="project" value="UniProtKB-KW"/>
</dbReference>
<keyword evidence="9 11" id="KW-0472">Membrane</keyword>
<evidence type="ECO:0000256" key="6">
    <source>
        <dbReference type="ARBA" id="ARBA00023004"/>
    </source>
</evidence>
<dbReference type="AlphaFoldDB" id="A0A1H8AZU7"/>
<keyword evidence="2" id="KW-0813">Transport</keyword>
<keyword evidence="17" id="KW-1185">Reference proteome</keyword>
<dbReference type="InterPro" id="IPR039426">
    <property type="entry name" value="TonB-dep_rcpt-like"/>
</dbReference>
<evidence type="ECO:0000256" key="4">
    <source>
        <dbReference type="ARBA" id="ARBA00022496"/>
    </source>
</evidence>
<evidence type="ECO:0000256" key="7">
    <source>
        <dbReference type="ARBA" id="ARBA00023065"/>
    </source>
</evidence>
<dbReference type="InterPro" id="IPR012910">
    <property type="entry name" value="Plug_dom"/>
</dbReference>
<evidence type="ECO:0000256" key="8">
    <source>
        <dbReference type="ARBA" id="ARBA00023077"/>
    </source>
</evidence>
<protein>
    <submittedName>
        <fullName evidence="16">Outer membrane receptor proteins, mostly Fe transport</fullName>
    </submittedName>
</protein>
<proteinExistence type="inferred from homology"/>
<dbReference type="Gene3D" id="2.40.170.20">
    <property type="entry name" value="TonB-dependent receptor, beta-barrel domain"/>
    <property type="match status" value="1"/>
</dbReference>
<feature type="region of interest" description="Disordered" evidence="12">
    <location>
        <begin position="105"/>
        <end position="126"/>
    </location>
</feature>
<keyword evidence="4" id="KW-0410">Iron transport</keyword>
<feature type="domain" description="TonB-dependent receptor-like beta-barrel" evidence="14">
    <location>
        <begin position="382"/>
        <end position="756"/>
    </location>
</feature>
<keyword evidence="3" id="KW-1134">Transmembrane beta strand</keyword>
<dbReference type="EMBL" id="FOCF01000002">
    <property type="protein sequence ID" value="SEM76252.1"/>
    <property type="molecule type" value="Genomic_DNA"/>
</dbReference>
<evidence type="ECO:0000256" key="2">
    <source>
        <dbReference type="ARBA" id="ARBA00022448"/>
    </source>
</evidence>
<evidence type="ECO:0000259" key="15">
    <source>
        <dbReference type="Pfam" id="PF07715"/>
    </source>
</evidence>
<gene>
    <name evidence="16" type="ORF">SAMN05192583_1141</name>
</gene>
<dbReference type="Gene3D" id="3.55.50.30">
    <property type="match status" value="1"/>
</dbReference>
<dbReference type="OrthoDB" id="9760333at2"/>
<feature type="chain" id="PRO_5011542461" evidence="13">
    <location>
        <begin position="26"/>
        <end position="794"/>
    </location>
</feature>
<evidence type="ECO:0000256" key="13">
    <source>
        <dbReference type="SAM" id="SignalP"/>
    </source>
</evidence>
<dbReference type="SUPFAM" id="SSF56935">
    <property type="entry name" value="Porins"/>
    <property type="match status" value="1"/>
</dbReference>
<keyword evidence="6" id="KW-0408">Iron</keyword>
<evidence type="ECO:0000256" key="1">
    <source>
        <dbReference type="ARBA" id="ARBA00004571"/>
    </source>
</evidence>
<keyword evidence="16" id="KW-0675">Receptor</keyword>
<evidence type="ECO:0000259" key="14">
    <source>
        <dbReference type="Pfam" id="PF00593"/>
    </source>
</evidence>
<evidence type="ECO:0000256" key="12">
    <source>
        <dbReference type="SAM" id="MobiDB-lite"/>
    </source>
</evidence>
<name>A0A1H8AZU7_9SPHN</name>
<dbReference type="PANTHER" id="PTHR32552">
    <property type="entry name" value="FERRICHROME IRON RECEPTOR-RELATED"/>
    <property type="match status" value="1"/>
</dbReference>
<reference evidence="17" key="1">
    <citation type="submission" date="2016-10" db="EMBL/GenBank/DDBJ databases">
        <authorList>
            <person name="Varghese N."/>
            <person name="Submissions S."/>
        </authorList>
    </citation>
    <scope>NUCLEOTIDE SEQUENCE [LARGE SCALE GENOMIC DNA]</scope>
    <source>
        <strain evidence="17">S6-262</strain>
    </source>
</reference>
<evidence type="ECO:0000256" key="10">
    <source>
        <dbReference type="ARBA" id="ARBA00023237"/>
    </source>
</evidence>
<evidence type="ECO:0000256" key="11">
    <source>
        <dbReference type="RuleBase" id="RU003357"/>
    </source>
</evidence>
<dbReference type="PANTHER" id="PTHR32552:SF81">
    <property type="entry name" value="TONB-DEPENDENT OUTER MEMBRANE RECEPTOR"/>
    <property type="match status" value="1"/>
</dbReference>
<dbReference type="Pfam" id="PF00593">
    <property type="entry name" value="TonB_dep_Rec_b-barrel"/>
    <property type="match status" value="1"/>
</dbReference>
<feature type="domain" description="TonB-dependent receptor plug" evidence="15">
    <location>
        <begin position="165"/>
        <end position="256"/>
    </location>
</feature>
<organism evidence="16 17">
    <name type="scientific">Sphingomonas gellani</name>
    <dbReference type="NCBI Taxonomy" id="1166340"/>
    <lineage>
        <taxon>Bacteria</taxon>
        <taxon>Pseudomonadati</taxon>
        <taxon>Pseudomonadota</taxon>
        <taxon>Alphaproteobacteria</taxon>
        <taxon>Sphingomonadales</taxon>
        <taxon>Sphingomonadaceae</taxon>
        <taxon>Sphingomonas</taxon>
    </lineage>
</organism>
<dbReference type="GO" id="GO:0009279">
    <property type="term" value="C:cell outer membrane"/>
    <property type="evidence" value="ECO:0007669"/>
    <property type="project" value="UniProtKB-SubCell"/>
</dbReference>
<keyword evidence="10" id="KW-0998">Cell outer membrane</keyword>
<dbReference type="RefSeq" id="WP_093664482.1">
    <property type="nucleotide sequence ID" value="NZ_FOCF01000002.1"/>
</dbReference>
<comment type="similarity">
    <text evidence="11">Belongs to the TonB-dependent receptor family.</text>
</comment>
<dbReference type="STRING" id="1166340.SAMN05192583_1141"/>
<keyword evidence="7" id="KW-0406">Ion transport</keyword>
<evidence type="ECO:0000256" key="9">
    <source>
        <dbReference type="ARBA" id="ARBA00023136"/>
    </source>
</evidence>
<dbReference type="Pfam" id="PF07715">
    <property type="entry name" value="Plug"/>
    <property type="match status" value="1"/>
</dbReference>
<sequence length="794" mass="83960">MSRADRRLSLPAVLLIAAAPTPALSREANVPVAVAAGPLDRALASLAEQARIDIGSTEPGLAAIHVQGVRGHLTASRALAMLLQGTPFRAERIDATTYRLHRTMARAKPMPRRTVPPTPPAVKPAADAPLPPDVIVTAAKTGVGALRLPGAITVMRAGAGDAFGHDAAGGLSEAAATTPILQETALGAGRNKLFIRGVADSSFSGPTQSTAAVYWGDVPVAYTGADPGLNLYDVDRVEVLEGPQGTLYGAGAIGGVIRIAPRAPDLSSPFGQVASGITLTRGASAGGDVAAMLNLPLATDSLGLRAVGYRRNEGGYIDDLGRDRRNVNDVRTTGGRLTLRARPASEVTIDLGLIGQRVMADDLQYAERGLRDLARSAALAQPFRQDYGLAQISVEQRWASGLTFVSATGYARRHAESRFDATRQRTVPVAYDTDERSRLFSQEFRLSRKGDNDAGWLVGVAMVRAIDLYGRRLGPIDRQREIVGTANRTTDAALFGQVGIALTPKLAVTLGERLTHQRSDGEPIAGKRARNFIRGVSVTRLDPTAGLSWLVAPGTALYARYQSGFRTGGITVAPGVGRVANLAPDTIHVAEAGVRHERQGPLGLAGSIGVSRADWRDVQADLIDPSGFPFTTNIGNSRVVGLEATGSWIPLAGLTLAAAAFIADTPLEARSRRIMQLRTDRVPNTPHVSASGSVEYAWRPTAVASASIGLDGRYVGHSVVGSVAPFDLRQGGFAIADAHAEWRQDQFRWTLSLDNLLDVRGDRFASGNPFAIATRPAYTPVRPRAVRIGVAADF</sequence>
<keyword evidence="8 11" id="KW-0798">TonB box</keyword>
<dbReference type="InterPro" id="IPR036942">
    <property type="entry name" value="Beta-barrel_TonB_sf"/>
</dbReference>
<evidence type="ECO:0000256" key="3">
    <source>
        <dbReference type="ARBA" id="ARBA00022452"/>
    </source>
</evidence>
<evidence type="ECO:0000313" key="16">
    <source>
        <dbReference type="EMBL" id="SEM76252.1"/>
    </source>
</evidence>
<accession>A0A1H8AZU7</accession>